<evidence type="ECO:0000256" key="1">
    <source>
        <dbReference type="SAM" id="MobiDB-lite"/>
    </source>
</evidence>
<organism evidence="2 3">
    <name type="scientific">Roseinatronobacter monicus</name>
    <dbReference type="NCBI Taxonomy" id="393481"/>
    <lineage>
        <taxon>Bacteria</taxon>
        <taxon>Pseudomonadati</taxon>
        <taxon>Pseudomonadota</taxon>
        <taxon>Alphaproteobacteria</taxon>
        <taxon>Rhodobacterales</taxon>
        <taxon>Paracoccaceae</taxon>
        <taxon>Roseinatronobacter</taxon>
    </lineage>
</organism>
<reference evidence="2 3" key="1">
    <citation type="submission" date="2019-06" db="EMBL/GenBank/DDBJ databases">
        <title>Genomic Encyclopedia of Archaeal and Bacterial Type Strains, Phase II (KMG-II): from individual species to whole genera.</title>
        <authorList>
            <person name="Goeker M."/>
        </authorList>
    </citation>
    <scope>NUCLEOTIDE SEQUENCE [LARGE SCALE GENOMIC DNA]</scope>
    <source>
        <strain evidence="2 3">DSM 18423</strain>
    </source>
</reference>
<feature type="compositionally biased region" description="Basic and acidic residues" evidence="1">
    <location>
        <begin position="37"/>
        <end position="51"/>
    </location>
</feature>
<dbReference type="RefSeq" id="WP_142080068.1">
    <property type="nucleotide sequence ID" value="NZ_VFPT01000001.1"/>
</dbReference>
<keyword evidence="3" id="KW-1185">Reference proteome</keyword>
<comment type="caution">
    <text evidence="2">The sequence shown here is derived from an EMBL/GenBank/DDBJ whole genome shotgun (WGS) entry which is preliminary data.</text>
</comment>
<feature type="region of interest" description="Disordered" evidence="1">
    <location>
        <begin position="24"/>
        <end position="81"/>
    </location>
</feature>
<dbReference type="AlphaFoldDB" id="A0A543KBA3"/>
<proteinExistence type="predicted"/>
<sequence length="229" mass="24693">MTEAMSRREIEDVLSSIRRIVSHDVHPNASQEQQGPAHDKLLLTSELRVDDAAPALDDAQSASEDQGFATTPAPLADTDTGPVVSQISEVTQEAPDAVPFPTPAQAPTADIEPSVDLSAAPFEEVQAVEAEDLQSDAELQSSLEDSALEATLARLESVLANSVQPSASRTPDARADPSDGELIDEGVLYQIVAHIVRQELQGELGEKITRNIRKLVRSEVARELQLRKF</sequence>
<accession>A0A543KBA3</accession>
<evidence type="ECO:0000313" key="3">
    <source>
        <dbReference type="Proteomes" id="UP000320582"/>
    </source>
</evidence>
<dbReference type="EMBL" id="VFPT01000001">
    <property type="protein sequence ID" value="TQM92334.1"/>
    <property type="molecule type" value="Genomic_DNA"/>
</dbReference>
<dbReference type="Proteomes" id="UP000320582">
    <property type="component" value="Unassembled WGS sequence"/>
</dbReference>
<evidence type="ECO:0000313" key="2">
    <source>
        <dbReference type="EMBL" id="TQM92334.1"/>
    </source>
</evidence>
<feature type="compositionally biased region" description="Low complexity" evidence="1">
    <location>
        <begin position="69"/>
        <end position="80"/>
    </location>
</feature>
<dbReference type="OrthoDB" id="7875768at2"/>
<gene>
    <name evidence="2" type="ORF">BD293_0935</name>
</gene>
<name>A0A543KBA3_9RHOB</name>
<protein>
    <submittedName>
        <fullName evidence="2">Uncharacterized protein</fullName>
    </submittedName>
</protein>